<proteinExistence type="predicted"/>
<reference evidence="1" key="1">
    <citation type="submission" date="2021-05" db="EMBL/GenBank/DDBJ databases">
        <authorList>
            <person name="Pan Q."/>
            <person name="Jouanno E."/>
            <person name="Zahm M."/>
            <person name="Klopp C."/>
            <person name="Cabau C."/>
            <person name="Louis A."/>
            <person name="Berthelot C."/>
            <person name="Parey E."/>
            <person name="Roest Crollius H."/>
            <person name="Montfort J."/>
            <person name="Robinson-Rechavi M."/>
            <person name="Bouchez O."/>
            <person name="Lampietro C."/>
            <person name="Lopez Roques C."/>
            <person name="Donnadieu C."/>
            <person name="Postlethwait J."/>
            <person name="Bobe J."/>
            <person name="Dillon D."/>
            <person name="Chandos A."/>
            <person name="von Hippel F."/>
            <person name="Guiguen Y."/>
        </authorList>
    </citation>
    <scope>NUCLEOTIDE SEQUENCE</scope>
    <source>
        <strain evidence="1">YG-Jan2019</strain>
    </source>
</reference>
<organism evidence="1 2">
    <name type="scientific">Dallia pectoralis</name>
    <name type="common">Alaska blackfish</name>
    <dbReference type="NCBI Taxonomy" id="75939"/>
    <lineage>
        <taxon>Eukaryota</taxon>
        <taxon>Metazoa</taxon>
        <taxon>Chordata</taxon>
        <taxon>Craniata</taxon>
        <taxon>Vertebrata</taxon>
        <taxon>Euteleostomi</taxon>
        <taxon>Actinopterygii</taxon>
        <taxon>Neopterygii</taxon>
        <taxon>Teleostei</taxon>
        <taxon>Protacanthopterygii</taxon>
        <taxon>Esociformes</taxon>
        <taxon>Umbridae</taxon>
        <taxon>Dallia</taxon>
    </lineage>
</organism>
<evidence type="ECO:0000313" key="2">
    <source>
        <dbReference type="Proteomes" id="UP001157502"/>
    </source>
</evidence>
<sequence length="254" mass="28238">MQSDLYDETTIYNNDIIPGTTVSLAIWPYNGWPELVIAAATGDVFKLRHVISKPEPPCTCRSTSKGSMSGSPTWHSHRLFSALFICAHRGHLTAVRFLLQCGADVKERTPQGRGLLHAAASQGREETIVELLAQGSPLNMEDADGMTALSTATHFHQKKITRQLLLLHWQERAKGVRLKPHLDESELFAHQKRDSRLVTWYQGVRAQRYVAHLGRCSRGGEGDVGSRRLGPPQNTAVRAQARRAWIGGHVTPPR</sequence>
<name>A0ACC2G7C1_DALPE</name>
<comment type="caution">
    <text evidence="1">The sequence shown here is derived from an EMBL/GenBank/DDBJ whole genome shotgun (WGS) entry which is preliminary data.</text>
</comment>
<protein>
    <submittedName>
        <fullName evidence="1">Uncharacterized protein</fullName>
    </submittedName>
</protein>
<dbReference type="EMBL" id="CM055743">
    <property type="protein sequence ID" value="KAJ7999420.1"/>
    <property type="molecule type" value="Genomic_DNA"/>
</dbReference>
<keyword evidence="2" id="KW-1185">Reference proteome</keyword>
<accession>A0ACC2G7C1</accession>
<evidence type="ECO:0000313" key="1">
    <source>
        <dbReference type="EMBL" id="KAJ7999420.1"/>
    </source>
</evidence>
<dbReference type="Proteomes" id="UP001157502">
    <property type="component" value="Chromosome 16"/>
</dbReference>
<gene>
    <name evidence="1" type="ORF">DPEC_G00194250</name>
</gene>